<feature type="region of interest" description="Disordered" evidence="1">
    <location>
        <begin position="682"/>
        <end position="761"/>
    </location>
</feature>
<comment type="caution">
    <text evidence="3">The sequence shown here is derived from an EMBL/GenBank/DDBJ whole genome shotgun (WGS) entry which is preliminary data.</text>
</comment>
<dbReference type="SUPFAM" id="SSF51126">
    <property type="entry name" value="Pectin lyase-like"/>
    <property type="match status" value="1"/>
</dbReference>
<dbReference type="RefSeq" id="WP_315625967.1">
    <property type="nucleotide sequence ID" value="NZ_JAUHMF010000002.1"/>
</dbReference>
<keyword evidence="4" id="KW-1185">Reference proteome</keyword>
<organism evidence="3 4">
    <name type="scientific">Thermanaerothrix solaris</name>
    <dbReference type="NCBI Taxonomy" id="3058434"/>
    <lineage>
        <taxon>Bacteria</taxon>
        <taxon>Bacillati</taxon>
        <taxon>Chloroflexota</taxon>
        <taxon>Anaerolineae</taxon>
        <taxon>Anaerolineales</taxon>
        <taxon>Anaerolineaceae</taxon>
        <taxon>Thermanaerothrix</taxon>
    </lineage>
</organism>
<keyword evidence="2" id="KW-1133">Transmembrane helix</keyword>
<feature type="transmembrane region" description="Helical" evidence="2">
    <location>
        <begin position="770"/>
        <end position="792"/>
    </location>
</feature>
<sequence length="828" mass="87432">MRGLGWIITILIGIGILVVWGLGTLPLVQAQTAQSNTLSLVSPLACPVAGCAAGQRLNVRAAFSVGVYDPNQSPNVQVCVYTPVNWSVPEVTFSPQGIISGATYAAGDLSACEPAPSGYELKNGASATLGVDQFGDALDFAFRIGANAGSSGTLRVRVLEKTNSGWVRIQDLFLYLWIIPKATNVYVANDATACGQFNPCYVNSYNDLTNGVGTGLKDAVDAVDPGSVVNVLGEYSIKSQTVVIDKPLILQGVNNAALTYVGSICDQPMLYLKGGVTLRDLTIRDGACSSPSRDLVIIEPTGDVRVEYVTLINGKDALHVLSGGGQVLVQFSHIQGNQGYAILGEPDPSSGRIVAVGNNLYGNRAGAQVECNNRGKVNHNFLGWGGSLTSAVSQCEFDPIKALGAPILRRNEHAGVSGARVTVTETKTYAFEGRIAFQRVGGTDFDLYIIEHGAGSTLNVPFTGGSSDDLIPCSSYWDLFLAEGSSPSSTLNLFFRYDLSPGCASSVESSLYCGSGNPALYPLWWYHPAGNITQGWDTTGQRPMGSAAAGSNGQTTVCLTNEKQIRVDIDNDGRPNLLSDLSYLPFVVGLPARPETLTPSLTASFTPSITFTASITPTRTVTRTITPIPTWTRSPTRPLLPTRTRTPTPTRTPFATRTPSRTPFGGVTVTLTSQVTFSVTPTPPGFSGQTLTPAGYPLSSPTGTGSTSEPAYPGAKTPVQTTMTPGKGYPSGGMTTAPPLQTAEASAESPVITPSATANTKPLQPDHQGVIWAVVLGGSFLVGAVLWGYWYYHRYLKKKSLTWVEDTKSSTEAETPSSDEPGDHSPSS</sequence>
<dbReference type="EMBL" id="JAUHMF010000002">
    <property type="protein sequence ID" value="MDT8899283.1"/>
    <property type="molecule type" value="Genomic_DNA"/>
</dbReference>
<feature type="compositionally biased region" description="Polar residues" evidence="1">
    <location>
        <begin position="752"/>
        <end position="761"/>
    </location>
</feature>
<accession>A0ABU3NSU5</accession>
<keyword evidence="2" id="KW-0472">Membrane</keyword>
<name>A0ABU3NSU5_9CHLR</name>
<evidence type="ECO:0008006" key="5">
    <source>
        <dbReference type="Google" id="ProtNLM"/>
    </source>
</evidence>
<evidence type="ECO:0000313" key="4">
    <source>
        <dbReference type="Proteomes" id="UP001254165"/>
    </source>
</evidence>
<evidence type="ECO:0000256" key="2">
    <source>
        <dbReference type="SAM" id="Phobius"/>
    </source>
</evidence>
<evidence type="ECO:0000256" key="1">
    <source>
        <dbReference type="SAM" id="MobiDB-lite"/>
    </source>
</evidence>
<dbReference type="InterPro" id="IPR011050">
    <property type="entry name" value="Pectin_lyase_fold/virulence"/>
</dbReference>
<protein>
    <recommendedName>
        <fullName evidence="5">Right handed beta helix domain-containing protein</fullName>
    </recommendedName>
</protein>
<keyword evidence="2" id="KW-0812">Transmembrane</keyword>
<feature type="region of interest" description="Disordered" evidence="1">
    <location>
        <begin position="805"/>
        <end position="828"/>
    </location>
</feature>
<reference evidence="3 4" key="1">
    <citation type="submission" date="2023-07" db="EMBL/GenBank/DDBJ databases">
        <title>Novel species of Thermanaerothrix with wide hydrolytic capabilities.</title>
        <authorList>
            <person name="Zayulina K.S."/>
            <person name="Podosokorskaya O.A."/>
            <person name="Elcheninov A.G."/>
        </authorList>
    </citation>
    <scope>NUCLEOTIDE SEQUENCE [LARGE SCALE GENOMIC DNA]</scope>
    <source>
        <strain evidence="3 4">4228-RoL</strain>
    </source>
</reference>
<proteinExistence type="predicted"/>
<feature type="compositionally biased region" description="Low complexity" evidence="1">
    <location>
        <begin position="628"/>
        <end position="664"/>
    </location>
</feature>
<gene>
    <name evidence="3" type="ORF">QYE77_13535</name>
</gene>
<feature type="compositionally biased region" description="Low complexity" evidence="1">
    <location>
        <begin position="695"/>
        <end position="710"/>
    </location>
</feature>
<evidence type="ECO:0000313" key="3">
    <source>
        <dbReference type="EMBL" id="MDT8899283.1"/>
    </source>
</evidence>
<feature type="region of interest" description="Disordered" evidence="1">
    <location>
        <begin position="628"/>
        <end position="666"/>
    </location>
</feature>
<dbReference type="Proteomes" id="UP001254165">
    <property type="component" value="Unassembled WGS sequence"/>
</dbReference>